<dbReference type="InterPro" id="IPR005467">
    <property type="entry name" value="His_kinase_dom"/>
</dbReference>
<comment type="catalytic activity">
    <reaction evidence="1">
        <text>ATP + protein L-histidine = ADP + protein N-phospho-L-histidine.</text>
        <dbReference type="EC" id="2.7.13.3"/>
    </reaction>
</comment>
<dbReference type="InterPro" id="IPR036890">
    <property type="entry name" value="HATPase_C_sf"/>
</dbReference>
<dbReference type="GO" id="GO:0005886">
    <property type="term" value="C:plasma membrane"/>
    <property type="evidence" value="ECO:0007669"/>
    <property type="project" value="TreeGrafter"/>
</dbReference>
<dbReference type="SUPFAM" id="SSF55874">
    <property type="entry name" value="ATPase domain of HSP90 chaperone/DNA topoisomerase II/histidine kinase"/>
    <property type="match status" value="1"/>
</dbReference>
<protein>
    <recommendedName>
        <fullName evidence="2">histidine kinase</fullName>
        <ecNumber evidence="2">2.7.13.3</ecNumber>
    </recommendedName>
</protein>
<evidence type="ECO:0000256" key="6">
    <source>
        <dbReference type="SAM" id="MobiDB-lite"/>
    </source>
</evidence>
<name>A0A0G4HIU1_9ALVE</name>
<keyword evidence="4" id="KW-0808">Transferase</keyword>
<evidence type="ECO:0000259" key="8">
    <source>
        <dbReference type="PROSITE" id="PS50109"/>
    </source>
</evidence>
<dbReference type="Gene3D" id="3.30.565.10">
    <property type="entry name" value="Histidine kinase-like ATPase, C-terminal domain"/>
    <property type="match status" value="1"/>
</dbReference>
<proteinExistence type="predicted"/>
<dbReference type="EMBL" id="CDMZ01002796">
    <property type="protein sequence ID" value="CEM43938.1"/>
    <property type="molecule type" value="Genomic_DNA"/>
</dbReference>
<dbReference type="SMART" id="SM00387">
    <property type="entry name" value="HATPase_c"/>
    <property type="match status" value="1"/>
</dbReference>
<dbReference type="SUPFAM" id="SSF47384">
    <property type="entry name" value="Homodimeric domain of signal transducing histidine kinase"/>
    <property type="match status" value="1"/>
</dbReference>
<dbReference type="PhylomeDB" id="A0A0G4HIU1"/>
<feature type="transmembrane region" description="Helical" evidence="7">
    <location>
        <begin position="64"/>
        <end position="81"/>
    </location>
</feature>
<gene>
    <name evidence="9" type="ORF">Cvel_6989</name>
</gene>
<dbReference type="PANTHER" id="PTHR43047">
    <property type="entry name" value="TWO-COMPONENT HISTIDINE PROTEIN KINASE"/>
    <property type="match status" value="1"/>
</dbReference>
<keyword evidence="7" id="KW-0812">Transmembrane</keyword>
<dbReference type="InterPro" id="IPR036097">
    <property type="entry name" value="HisK_dim/P_sf"/>
</dbReference>
<feature type="region of interest" description="Disordered" evidence="6">
    <location>
        <begin position="571"/>
        <end position="654"/>
    </location>
</feature>
<dbReference type="VEuPathDB" id="CryptoDB:Cvel_6989"/>
<dbReference type="AlphaFoldDB" id="A0A0G4HIU1"/>
<dbReference type="SMART" id="SM00388">
    <property type="entry name" value="HisKA"/>
    <property type="match status" value="1"/>
</dbReference>
<feature type="region of interest" description="Disordered" evidence="6">
    <location>
        <begin position="1"/>
        <end position="20"/>
    </location>
</feature>
<evidence type="ECO:0000256" key="3">
    <source>
        <dbReference type="ARBA" id="ARBA00022553"/>
    </source>
</evidence>
<sequence>MPTCGQKRRSSGGLLGKQKPAEGDDFRLECFKKQLKFMAPTVTPIGTVGLGSLIFYWLSGILSTAPFVVYSAGICVLLLAVNPRVLYGSGGNRTRERERLTVLCLWLFFMSVHACASLWSAPSKALRLYGFGKAALQNKFFIVGLHFSEAQFWFLNLSDTVFWLACTLLVGDWTQGEAVKEFWIITGTSALNYALVAAGLRQLVVLTLREAREEVVLRKNAEELKDRFLSYIMHEMRNPLSGATLLSGELEATLQDLLQGAEESRGHEQLQSTVVASTTHLQQLTGFLTVSFEKMKKVCDDVLQLEKLQKGGFQYVLVKQHLFAWVSGIATQTAPLFGGSTDKSPVLSRSTSPLKAAASTHAEADAEKGVKFLWNFECEGEEVESLVASCPVGVADFLRLDQVVSNFLSNARKFTKQGSVSLMCQIRMPSEEELMRVPRVSGAPRVVTARRRSSAQDTSAQQWAAALFASRSSGESSEVGENMPFVVMRISVTDTGPGLSEEDMAALFRPYGQVRAGELQSGGGTGLGLVICKSFVEAHAGGVIGVESEGRGQGSTFFFESLLFRADAKAAEEDDAVQCVSPRGGAGGRAEGGYEWREEGEEEEDEEEKEEEKEEEEEEEEKEEEYEEEEEGEGEEEEGEEGEDEKGEEGEDDKRAAACLPVLCIGLSSLLESVSG</sequence>
<reference evidence="9" key="1">
    <citation type="submission" date="2014-11" db="EMBL/GenBank/DDBJ databases">
        <authorList>
            <person name="Otto D Thomas"/>
            <person name="Naeem Raeece"/>
        </authorList>
    </citation>
    <scope>NUCLEOTIDE SEQUENCE</scope>
</reference>
<dbReference type="GO" id="GO:0000155">
    <property type="term" value="F:phosphorelay sensor kinase activity"/>
    <property type="evidence" value="ECO:0007669"/>
    <property type="project" value="InterPro"/>
</dbReference>
<keyword evidence="3" id="KW-0597">Phosphoprotein</keyword>
<organism evidence="9">
    <name type="scientific">Chromera velia CCMP2878</name>
    <dbReference type="NCBI Taxonomy" id="1169474"/>
    <lineage>
        <taxon>Eukaryota</taxon>
        <taxon>Sar</taxon>
        <taxon>Alveolata</taxon>
        <taxon>Colpodellida</taxon>
        <taxon>Chromeraceae</taxon>
        <taxon>Chromera</taxon>
    </lineage>
</organism>
<keyword evidence="7" id="KW-0472">Membrane</keyword>
<feature type="transmembrane region" description="Helical" evidence="7">
    <location>
        <begin position="102"/>
        <end position="121"/>
    </location>
</feature>
<accession>A0A0G4HIU1</accession>
<dbReference type="Pfam" id="PF02518">
    <property type="entry name" value="HATPase_c"/>
    <property type="match status" value="1"/>
</dbReference>
<feature type="domain" description="Histidine kinase" evidence="8">
    <location>
        <begin position="231"/>
        <end position="565"/>
    </location>
</feature>
<evidence type="ECO:0000256" key="4">
    <source>
        <dbReference type="ARBA" id="ARBA00022679"/>
    </source>
</evidence>
<dbReference type="PROSITE" id="PS50109">
    <property type="entry name" value="HIS_KIN"/>
    <property type="match status" value="1"/>
</dbReference>
<feature type="compositionally biased region" description="Acidic residues" evidence="6">
    <location>
        <begin position="598"/>
        <end position="651"/>
    </location>
</feature>
<dbReference type="Gene3D" id="1.10.287.130">
    <property type="match status" value="1"/>
</dbReference>
<evidence type="ECO:0000256" key="7">
    <source>
        <dbReference type="SAM" id="Phobius"/>
    </source>
</evidence>
<dbReference type="GO" id="GO:0009927">
    <property type="term" value="F:histidine phosphotransfer kinase activity"/>
    <property type="evidence" value="ECO:0007669"/>
    <property type="project" value="TreeGrafter"/>
</dbReference>
<dbReference type="CDD" id="cd00082">
    <property type="entry name" value="HisKA"/>
    <property type="match status" value="1"/>
</dbReference>
<dbReference type="EC" id="2.7.13.3" evidence="2"/>
<dbReference type="InterPro" id="IPR004358">
    <property type="entry name" value="Sig_transdc_His_kin-like_C"/>
</dbReference>
<keyword evidence="5" id="KW-0418">Kinase</keyword>
<dbReference type="InterPro" id="IPR003661">
    <property type="entry name" value="HisK_dim/P_dom"/>
</dbReference>
<dbReference type="PANTHER" id="PTHR43047:SF66">
    <property type="entry name" value="HISKA"/>
    <property type="match status" value="1"/>
</dbReference>
<evidence type="ECO:0000256" key="2">
    <source>
        <dbReference type="ARBA" id="ARBA00012438"/>
    </source>
</evidence>
<evidence type="ECO:0000256" key="1">
    <source>
        <dbReference type="ARBA" id="ARBA00000085"/>
    </source>
</evidence>
<feature type="compositionally biased region" description="Basic residues" evidence="6">
    <location>
        <begin position="1"/>
        <end position="10"/>
    </location>
</feature>
<keyword evidence="7" id="KW-1133">Transmembrane helix</keyword>
<evidence type="ECO:0000256" key="5">
    <source>
        <dbReference type="ARBA" id="ARBA00022777"/>
    </source>
</evidence>
<evidence type="ECO:0000313" key="9">
    <source>
        <dbReference type="EMBL" id="CEM43938.1"/>
    </source>
</evidence>
<feature type="transmembrane region" description="Helical" evidence="7">
    <location>
        <begin position="37"/>
        <end position="58"/>
    </location>
</feature>
<dbReference type="InterPro" id="IPR003594">
    <property type="entry name" value="HATPase_dom"/>
</dbReference>
<dbReference type="PRINTS" id="PR00344">
    <property type="entry name" value="BCTRLSENSOR"/>
</dbReference>